<dbReference type="PANTHER" id="PTHR47348">
    <property type="entry name" value="MEIOTICALLY UP-REGULATED GENE 190 PROTEIN"/>
    <property type="match status" value="1"/>
</dbReference>
<keyword evidence="5" id="KW-0677">Repeat</keyword>
<evidence type="ECO:0000256" key="3">
    <source>
        <dbReference type="ARBA" id="ARBA00022553"/>
    </source>
</evidence>
<sequence>MSGVDDVESTEKKKDYQAPYTPHHPIPTVQGYREEKRHREEQYGVSDNDGDDGPSKLGRLGDAYTALRHGPEAVNPSENTQPYQAENKNAEHDTEEADDQAGRIDTQEGDDSHQDEDKDSETVEDTTEGMLSQTDPKKARKSMKKWSADGTEREVTDPVTHLPVTIHDFTDKDLKMTPKNGPPAGTEDRSATGAANVNKSREQLSKEEHEAEDTHSAMKSLFPPPDFQITRNSITDVYRKAITTGLGLIGVSLTLVVALFQFTRYFNGWSRMLFAVLEVGVCLGVSGGVVLGIRQWTENKINDVWETEVWEAERQRGKKLARGRTAESAQWLNSLLASVWPLINPDLFTSISDTLEDVMQASLPKMVRMVSVDDLGQGSEALRVLGVRWLPTGAAARTVGEDGKLKGGNKGKSDRSVPNEGSVQNDKDEGNKDGEGDENLAEGMEAEEGDFVNVEVAFAYRPSTGRKGMKERVKNAHLYLAFYMPSNVKLPVWVELQGFVGVMRLRLQLTPDPPFFSLCTLTFLGQPKVDIACIPLIKQGPNLMDFPLISRFVQSSVDAAMAEYVAPKSLTLDLKDMLMGDDFKKDTSARGVIMVTIKRAFDFKEGDAGVGPLKKGSSDPYVSVGWAKFGKPLFSTRVLQKNMDPHWEETCFVLVSTEELNVDERLRLQLWDSDRMTADDDLGRIELDIKDIMKDAATNGKMCDREDGFKALKKGEGMPGRLIWSVGYFSKTRITDDQLAAQDQDSEIRDMDSLKRKVFAESERKLREASKDESEEIEQQKQQDLKTRQDELIIASPPPIHYPSGILSIQIHQITGLELEAVNRAKAAKNETSTDEEEDGDDLPSAYCTIILNHQKIFRTRTKPKNAKPFYNAGCERFIRDFRNTEIHISVRDARPHEKDALLGMIYLPLETLLKHRSQIDAGFPLAGGVGYGRARISVVFRSVQLQAPENMLGWEYGTLEINPLVKAIDLPQDLKNMRMKIRTTLARAKLQSGAADSEQNQNDGNIVWKTKKDGAIRLPVRKRYSTPLIIEFRKDSALADRTPAFCVLWLKNIIDNEEQTIRLPIWKGDLSRAENNVLDSYGEQLGQIELTMAFWSGLSGYHGPLGKKDKHIADVLEVLDTCNDNDDMDWDDGSGGSSDDSAQESDASASSSTASSSSSSFVPSIFKPHSSHSSLDSNGKRGTLDQIREYKKHSKQLHRKNRGAMQWKGPRTLAYVKHLAKRGGNKVEGLFKHDERGEAGIETEA</sequence>
<evidence type="ECO:0000313" key="15">
    <source>
        <dbReference type="EMBL" id="KAF2644383.1"/>
    </source>
</evidence>
<reference evidence="15" key="1">
    <citation type="journal article" date="2020" name="Stud. Mycol.">
        <title>101 Dothideomycetes genomes: a test case for predicting lifestyles and emergence of pathogens.</title>
        <authorList>
            <person name="Haridas S."/>
            <person name="Albert R."/>
            <person name="Binder M."/>
            <person name="Bloem J."/>
            <person name="Labutti K."/>
            <person name="Salamov A."/>
            <person name="Andreopoulos B."/>
            <person name="Baker S."/>
            <person name="Barry K."/>
            <person name="Bills G."/>
            <person name="Bluhm B."/>
            <person name="Cannon C."/>
            <person name="Castanera R."/>
            <person name="Culley D."/>
            <person name="Daum C."/>
            <person name="Ezra D."/>
            <person name="Gonzalez J."/>
            <person name="Henrissat B."/>
            <person name="Kuo A."/>
            <person name="Liang C."/>
            <person name="Lipzen A."/>
            <person name="Lutzoni F."/>
            <person name="Magnuson J."/>
            <person name="Mondo S."/>
            <person name="Nolan M."/>
            <person name="Ohm R."/>
            <person name="Pangilinan J."/>
            <person name="Park H.-J."/>
            <person name="Ramirez L."/>
            <person name="Alfaro M."/>
            <person name="Sun H."/>
            <person name="Tritt A."/>
            <person name="Yoshinaga Y."/>
            <person name="Zwiers L.-H."/>
            <person name="Turgeon B."/>
            <person name="Goodwin S."/>
            <person name="Spatafora J."/>
            <person name="Crous P."/>
            <person name="Grigoriev I."/>
        </authorList>
    </citation>
    <scope>NUCLEOTIDE SEQUENCE</scope>
    <source>
        <strain evidence="15">CBS 473.64</strain>
    </source>
</reference>
<keyword evidence="16" id="KW-1185">Reference proteome</keyword>
<feature type="domain" description="C2" evidence="13">
    <location>
        <begin position="788"/>
        <end position="924"/>
    </location>
</feature>
<feature type="compositionally biased region" description="Basic and acidic residues" evidence="11">
    <location>
        <begin position="32"/>
        <end position="42"/>
    </location>
</feature>
<evidence type="ECO:0000259" key="13">
    <source>
        <dbReference type="PROSITE" id="PS50004"/>
    </source>
</evidence>
<dbReference type="CDD" id="cd04041">
    <property type="entry name" value="C2A_fungal"/>
    <property type="match status" value="1"/>
</dbReference>
<evidence type="ECO:0000256" key="1">
    <source>
        <dbReference type="ARBA" id="ARBA00004586"/>
    </source>
</evidence>
<dbReference type="InterPro" id="IPR035892">
    <property type="entry name" value="C2_domain_sf"/>
</dbReference>
<dbReference type="InterPro" id="IPR057349">
    <property type="entry name" value="C2_Mug190_3rd"/>
</dbReference>
<dbReference type="CDD" id="cd21676">
    <property type="entry name" value="SMP_Mug190"/>
    <property type="match status" value="1"/>
</dbReference>
<evidence type="ECO:0000256" key="12">
    <source>
        <dbReference type="SAM" id="Phobius"/>
    </source>
</evidence>
<evidence type="ECO:0000256" key="4">
    <source>
        <dbReference type="ARBA" id="ARBA00022692"/>
    </source>
</evidence>
<evidence type="ECO:0000256" key="6">
    <source>
        <dbReference type="ARBA" id="ARBA00022824"/>
    </source>
</evidence>
<dbReference type="PROSITE" id="PS51847">
    <property type="entry name" value="SMP"/>
    <property type="match status" value="1"/>
</dbReference>
<dbReference type="GO" id="GO:0006869">
    <property type="term" value="P:lipid transport"/>
    <property type="evidence" value="ECO:0007669"/>
    <property type="project" value="UniProtKB-KW"/>
</dbReference>
<dbReference type="AlphaFoldDB" id="A0A6A6SCD4"/>
<feature type="compositionally biased region" description="Basic and acidic residues" evidence="11">
    <location>
        <begin position="425"/>
        <end position="434"/>
    </location>
</feature>
<dbReference type="InterPro" id="IPR000008">
    <property type="entry name" value="C2_dom"/>
</dbReference>
<dbReference type="Pfam" id="PF00168">
    <property type="entry name" value="C2"/>
    <property type="match status" value="2"/>
</dbReference>
<dbReference type="PROSITE" id="PS50004">
    <property type="entry name" value="C2"/>
    <property type="match status" value="2"/>
</dbReference>
<dbReference type="Proteomes" id="UP000799753">
    <property type="component" value="Unassembled WGS sequence"/>
</dbReference>
<feature type="compositionally biased region" description="Low complexity" evidence="11">
    <location>
        <begin position="1138"/>
        <end position="1161"/>
    </location>
</feature>
<dbReference type="Pfam" id="PF25669">
    <property type="entry name" value="SMP_MUG190-like"/>
    <property type="match status" value="1"/>
</dbReference>
<comment type="subcellular location">
    <subcellularLocation>
        <location evidence="1">Endoplasmic reticulum membrane</location>
    </subcellularLocation>
</comment>
<proteinExistence type="predicted"/>
<dbReference type="GO" id="GO:0005789">
    <property type="term" value="C:endoplasmic reticulum membrane"/>
    <property type="evidence" value="ECO:0007669"/>
    <property type="project" value="UniProtKB-SubCell"/>
</dbReference>
<dbReference type="CDD" id="cd04052">
    <property type="entry name" value="C2B_Tricalbin-like"/>
    <property type="match status" value="1"/>
</dbReference>
<keyword evidence="3" id="KW-0597">Phosphoprotein</keyword>
<dbReference type="PANTHER" id="PTHR47348:SF2">
    <property type="entry name" value="MEIOTICALLY UP-REGULATED 190 PROTEIN"/>
    <property type="match status" value="1"/>
</dbReference>
<accession>A0A6A6SCD4</accession>
<feature type="compositionally biased region" description="Acidic residues" evidence="11">
    <location>
        <begin position="117"/>
        <end position="127"/>
    </location>
</feature>
<feature type="region of interest" description="Disordered" evidence="11">
    <location>
        <begin position="1"/>
        <end position="222"/>
    </location>
</feature>
<protein>
    <submittedName>
        <fullName evidence="15">Meiotically up-regulated gene 190 protein</fullName>
    </submittedName>
</protein>
<evidence type="ECO:0000256" key="10">
    <source>
        <dbReference type="ARBA" id="ARBA00023136"/>
    </source>
</evidence>
<feature type="transmembrane region" description="Helical" evidence="12">
    <location>
        <begin position="241"/>
        <end position="260"/>
    </location>
</feature>
<dbReference type="SMART" id="SM00239">
    <property type="entry name" value="C2"/>
    <property type="match status" value="2"/>
</dbReference>
<feature type="compositionally biased region" description="Basic and acidic residues" evidence="11">
    <location>
        <begin position="146"/>
        <end position="156"/>
    </location>
</feature>
<evidence type="ECO:0000313" key="16">
    <source>
        <dbReference type="Proteomes" id="UP000799753"/>
    </source>
</evidence>
<evidence type="ECO:0000256" key="9">
    <source>
        <dbReference type="ARBA" id="ARBA00023121"/>
    </source>
</evidence>
<evidence type="ECO:0000256" key="7">
    <source>
        <dbReference type="ARBA" id="ARBA00022989"/>
    </source>
</evidence>
<feature type="region of interest" description="Disordered" evidence="11">
    <location>
        <begin position="1128"/>
        <end position="1182"/>
    </location>
</feature>
<evidence type="ECO:0000256" key="5">
    <source>
        <dbReference type="ARBA" id="ARBA00022737"/>
    </source>
</evidence>
<feature type="compositionally biased region" description="Polar residues" evidence="11">
    <location>
        <begin position="76"/>
        <end position="87"/>
    </location>
</feature>
<dbReference type="InterPro" id="IPR037765">
    <property type="entry name" value="C2B_Tricalbin"/>
</dbReference>
<feature type="compositionally biased region" description="Basic and acidic residues" evidence="11">
    <location>
        <begin position="100"/>
        <end position="116"/>
    </location>
</feature>
<organism evidence="15 16">
    <name type="scientific">Massarina eburnea CBS 473.64</name>
    <dbReference type="NCBI Taxonomy" id="1395130"/>
    <lineage>
        <taxon>Eukaryota</taxon>
        <taxon>Fungi</taxon>
        <taxon>Dikarya</taxon>
        <taxon>Ascomycota</taxon>
        <taxon>Pezizomycotina</taxon>
        <taxon>Dothideomycetes</taxon>
        <taxon>Pleosporomycetidae</taxon>
        <taxon>Pleosporales</taxon>
        <taxon>Massarineae</taxon>
        <taxon>Massarinaceae</taxon>
        <taxon>Massarina</taxon>
    </lineage>
</organism>
<dbReference type="InterPro" id="IPR037767">
    <property type="entry name" value="C2A_Mug190-like"/>
</dbReference>
<feature type="transmembrane region" description="Helical" evidence="12">
    <location>
        <begin position="272"/>
        <end position="293"/>
    </location>
</feature>
<keyword evidence="2" id="KW-0813">Transport</keyword>
<dbReference type="Pfam" id="PF25331">
    <property type="entry name" value="C2_Mug190_3rd"/>
    <property type="match status" value="1"/>
</dbReference>
<keyword evidence="6" id="KW-0256">Endoplasmic reticulum</keyword>
<evidence type="ECO:0000256" key="8">
    <source>
        <dbReference type="ARBA" id="ARBA00023055"/>
    </source>
</evidence>
<feature type="region of interest" description="Disordered" evidence="11">
    <location>
        <begin position="765"/>
        <end position="785"/>
    </location>
</feature>
<name>A0A6A6SCD4_9PLEO</name>
<evidence type="ECO:0000259" key="14">
    <source>
        <dbReference type="PROSITE" id="PS51847"/>
    </source>
</evidence>
<dbReference type="GO" id="GO:0061817">
    <property type="term" value="P:endoplasmic reticulum-plasma membrane tethering"/>
    <property type="evidence" value="ECO:0007669"/>
    <property type="project" value="InterPro"/>
</dbReference>
<dbReference type="Gene3D" id="2.60.40.150">
    <property type="entry name" value="C2 domain"/>
    <property type="match status" value="2"/>
</dbReference>
<feature type="domain" description="C2" evidence="13">
    <location>
        <begin position="573"/>
        <end position="702"/>
    </location>
</feature>
<feature type="region of interest" description="Disordered" evidence="11">
    <location>
        <begin position="399"/>
        <end position="439"/>
    </location>
</feature>
<evidence type="ECO:0000256" key="11">
    <source>
        <dbReference type="SAM" id="MobiDB-lite"/>
    </source>
</evidence>
<keyword evidence="4 12" id="KW-0812">Transmembrane</keyword>
<evidence type="ECO:0000256" key="2">
    <source>
        <dbReference type="ARBA" id="ARBA00022448"/>
    </source>
</evidence>
<keyword evidence="10 12" id="KW-0472">Membrane</keyword>
<dbReference type="SUPFAM" id="SSF49562">
    <property type="entry name" value="C2 domain (Calcium/lipid-binding domain, CaLB)"/>
    <property type="match status" value="2"/>
</dbReference>
<keyword evidence="7 12" id="KW-1133">Transmembrane helix</keyword>
<dbReference type="OrthoDB" id="419768at2759"/>
<keyword evidence="8" id="KW-0445">Lipid transport</keyword>
<dbReference type="InterPro" id="IPR031468">
    <property type="entry name" value="SMP_LBD"/>
</dbReference>
<feature type="domain" description="SMP-LTD" evidence="14">
    <location>
        <begin position="325"/>
        <end position="575"/>
    </location>
</feature>
<gene>
    <name evidence="15" type="ORF">P280DRAFT_445984</name>
</gene>
<keyword evidence="9" id="KW-0446">Lipid-binding</keyword>
<feature type="compositionally biased region" description="Basic and acidic residues" evidence="11">
    <location>
        <begin position="199"/>
        <end position="216"/>
    </location>
</feature>
<dbReference type="GO" id="GO:0008289">
    <property type="term" value="F:lipid binding"/>
    <property type="evidence" value="ECO:0007669"/>
    <property type="project" value="UniProtKB-KW"/>
</dbReference>
<dbReference type="EMBL" id="MU006779">
    <property type="protein sequence ID" value="KAF2644383.1"/>
    <property type="molecule type" value="Genomic_DNA"/>
</dbReference>
<feature type="compositionally biased region" description="Basic and acidic residues" evidence="11">
    <location>
        <begin position="399"/>
        <end position="417"/>
    </location>
</feature>